<evidence type="ECO:0000313" key="23">
    <source>
        <dbReference type="Proteomes" id="UP001519332"/>
    </source>
</evidence>
<accession>A0ABS4TDN4</accession>
<keyword evidence="23" id="KW-1185">Reference proteome</keyword>
<evidence type="ECO:0000256" key="3">
    <source>
        <dbReference type="ARBA" id="ARBA00004956"/>
    </source>
</evidence>
<comment type="subcellular location">
    <subcellularLocation>
        <location evidence="2">Cytoplasm</location>
    </subcellularLocation>
</comment>
<keyword evidence="11 22" id="KW-0808">Transferase</keyword>
<comment type="catalytic activity">
    <reaction evidence="19">
        <text>N(6)-carboxybiotinyl-L-lysyl-[protein] + acetyl-CoA = N(6)-biotinyl-L-lysyl-[protein] + malonyl-CoA</text>
        <dbReference type="Rhea" id="RHEA:54728"/>
        <dbReference type="Rhea" id="RHEA-COMP:10505"/>
        <dbReference type="Rhea" id="RHEA-COMP:10506"/>
        <dbReference type="ChEBI" id="CHEBI:57288"/>
        <dbReference type="ChEBI" id="CHEBI:57384"/>
        <dbReference type="ChEBI" id="CHEBI:83144"/>
        <dbReference type="ChEBI" id="CHEBI:83145"/>
        <dbReference type="EC" id="2.1.3.15"/>
    </reaction>
</comment>
<dbReference type="PROSITE" id="PS50989">
    <property type="entry name" value="COA_CT_CTER"/>
    <property type="match status" value="1"/>
</dbReference>
<evidence type="ECO:0000256" key="8">
    <source>
        <dbReference type="ARBA" id="ARBA00018312"/>
    </source>
</evidence>
<comment type="subunit">
    <text evidence="6">Acetyl-CoA carboxylase is a heterotetramer composed of biotin carboxyl carrier protein (AccB), biotin carboxylase (AccC) and two subunits of ACCase subunit beta/alpha.</text>
</comment>
<name>A0ABS4TDN4_9PSEU</name>
<evidence type="ECO:0000256" key="4">
    <source>
        <dbReference type="ARBA" id="ARBA00006276"/>
    </source>
</evidence>
<gene>
    <name evidence="22" type="ORF">JOF56_002916</name>
</gene>
<reference evidence="22 23" key="1">
    <citation type="submission" date="2021-03" db="EMBL/GenBank/DDBJ databases">
        <title>Sequencing the genomes of 1000 actinobacteria strains.</title>
        <authorList>
            <person name="Klenk H.-P."/>
        </authorList>
    </citation>
    <scope>NUCLEOTIDE SEQUENCE [LARGE SCALE GENOMIC DNA]</scope>
    <source>
        <strain evidence="22 23">DSM 46670</strain>
    </source>
</reference>
<keyword evidence="12" id="KW-0547">Nucleotide-binding</keyword>
<comment type="caution">
    <text evidence="22">The sequence shown here is derived from an EMBL/GenBank/DDBJ whole genome shotgun (WGS) entry which is preliminary data.</text>
</comment>
<organism evidence="22 23">
    <name type="scientific">Kibdelosporangium banguiense</name>
    <dbReference type="NCBI Taxonomy" id="1365924"/>
    <lineage>
        <taxon>Bacteria</taxon>
        <taxon>Bacillati</taxon>
        <taxon>Actinomycetota</taxon>
        <taxon>Actinomycetes</taxon>
        <taxon>Pseudonocardiales</taxon>
        <taxon>Pseudonocardiaceae</taxon>
        <taxon>Kibdelosporangium</taxon>
    </lineage>
</organism>
<sequence>MHSASNPLGWTGYEDSLVRAREATGAEESVTYGQVLIGDTDVMLVEFDFRFLGGSVGTATGDRLVHAFSTARAHGIPVVSLLATGGSRMQEGMFSLLQLQRVAQECYLNRESGIPHIAVLRNPTTGGVWASLGAGADIILGISGAQVAFGGKRVRSAEDADNPAFTAEGQYAAGQIDAVVTPESLPDVLSGWLDLLTGGTPEPADVPKALGHTELPATGWEAVQRARDPRRPGAAAYLESYFDSYALINGDRSGGVDSGVLCGIGRRGDRSIAFAAQTGTATQSAGYRTASRLITLADRFGIPVLTLIDTPGAANDAASESSGLAAAISGAFSAVAAAHIPVTTLVIGEGGSGGALALAGAGRTWITPDAYFSVIGPQAAAAILKRDPDEVSALADQLRLRPQDLLDLGIVAGIA</sequence>
<evidence type="ECO:0000259" key="21">
    <source>
        <dbReference type="PROSITE" id="PS50989"/>
    </source>
</evidence>
<dbReference type="PANTHER" id="PTHR42853">
    <property type="entry name" value="ACETYL-COENZYME A CARBOXYLASE CARBOXYL TRANSFERASE SUBUNIT ALPHA"/>
    <property type="match status" value="1"/>
</dbReference>
<comment type="function">
    <text evidence="18">Component of the acetyl coenzyme A carboxylase (ACC) complex. Biotin carboxylase (BC) catalyzes the carboxylation of biotin on its carrier protein (BCCP) and then the CO(2) group is transferred by the transcarboxylase to acetyl-CoA to form malonyl-CoA.</text>
</comment>
<dbReference type="RefSeq" id="WP_209638037.1">
    <property type="nucleotide sequence ID" value="NZ_JAGINW010000001.1"/>
</dbReference>
<dbReference type="SUPFAM" id="SSF52096">
    <property type="entry name" value="ClpP/crotonase"/>
    <property type="match status" value="2"/>
</dbReference>
<evidence type="ECO:0000256" key="19">
    <source>
        <dbReference type="ARBA" id="ARBA00049152"/>
    </source>
</evidence>
<dbReference type="InterPro" id="IPR011762">
    <property type="entry name" value="COA_CT_N"/>
</dbReference>
<keyword evidence="10" id="KW-0444">Lipid biosynthesis</keyword>
<dbReference type="PROSITE" id="PS50980">
    <property type="entry name" value="COA_CT_NTER"/>
    <property type="match status" value="1"/>
</dbReference>
<keyword evidence="13" id="KW-0479">Metal-binding</keyword>
<dbReference type="Pfam" id="PF01039">
    <property type="entry name" value="Carboxyl_trans"/>
    <property type="match status" value="1"/>
</dbReference>
<comment type="similarity">
    <text evidence="4">In the C-terminal section; belongs to the AccA family.</text>
</comment>
<evidence type="ECO:0000259" key="20">
    <source>
        <dbReference type="PROSITE" id="PS50980"/>
    </source>
</evidence>
<dbReference type="Pfam" id="PF03255">
    <property type="entry name" value="ACCA"/>
    <property type="match status" value="1"/>
</dbReference>
<proteinExistence type="inferred from homology"/>
<dbReference type="GO" id="GO:0016740">
    <property type="term" value="F:transferase activity"/>
    <property type="evidence" value="ECO:0007669"/>
    <property type="project" value="UniProtKB-KW"/>
</dbReference>
<comment type="similarity">
    <text evidence="5">In the N-terminal section; belongs to the AccD/PCCB family.</text>
</comment>
<keyword evidence="15" id="KW-0067">ATP-binding</keyword>
<feature type="domain" description="CoA carboxyltransferase C-terminal" evidence="21">
    <location>
        <begin position="203"/>
        <end position="415"/>
    </location>
</feature>
<evidence type="ECO:0000256" key="15">
    <source>
        <dbReference type="ARBA" id="ARBA00022840"/>
    </source>
</evidence>
<evidence type="ECO:0000256" key="11">
    <source>
        <dbReference type="ARBA" id="ARBA00022679"/>
    </source>
</evidence>
<evidence type="ECO:0000256" key="17">
    <source>
        <dbReference type="ARBA" id="ARBA00023160"/>
    </source>
</evidence>
<keyword evidence="13" id="KW-0863">Zinc-finger</keyword>
<keyword evidence="13" id="KW-0862">Zinc</keyword>
<dbReference type="InterPro" id="IPR001095">
    <property type="entry name" value="Acetyl_CoA_COase_a_su"/>
</dbReference>
<dbReference type="PRINTS" id="PR01070">
    <property type="entry name" value="ACCCTRFRASEB"/>
</dbReference>
<keyword evidence="17" id="KW-0275">Fatty acid biosynthesis</keyword>
<evidence type="ECO:0000256" key="18">
    <source>
        <dbReference type="ARBA" id="ARBA00025280"/>
    </source>
</evidence>
<dbReference type="InterPro" id="IPR000438">
    <property type="entry name" value="Acetyl_CoA_COase_Trfase_b_su"/>
</dbReference>
<dbReference type="EMBL" id="JAGINW010000001">
    <property type="protein sequence ID" value="MBP2322531.1"/>
    <property type="molecule type" value="Genomic_DNA"/>
</dbReference>
<protein>
    <recommendedName>
        <fullName evidence="8">Acetyl-coenzyme A carboxylase carboxyl transferase subunits beta/alpha</fullName>
        <ecNumber evidence="7">2.1.3.15</ecNumber>
    </recommendedName>
</protein>
<evidence type="ECO:0000256" key="2">
    <source>
        <dbReference type="ARBA" id="ARBA00004496"/>
    </source>
</evidence>
<comment type="cofactor">
    <cofactor evidence="1">
        <name>Zn(2+)</name>
        <dbReference type="ChEBI" id="CHEBI:29105"/>
    </cofactor>
</comment>
<dbReference type="GO" id="GO:0003989">
    <property type="term" value="F:acetyl-CoA carboxylase activity"/>
    <property type="evidence" value="ECO:0007669"/>
    <property type="project" value="UniProtKB-EC"/>
</dbReference>
<dbReference type="InterPro" id="IPR011763">
    <property type="entry name" value="COA_CT_C"/>
</dbReference>
<evidence type="ECO:0000256" key="9">
    <source>
        <dbReference type="ARBA" id="ARBA00022490"/>
    </source>
</evidence>
<evidence type="ECO:0000256" key="13">
    <source>
        <dbReference type="ARBA" id="ARBA00022771"/>
    </source>
</evidence>
<keyword evidence="14" id="KW-0276">Fatty acid metabolism</keyword>
<dbReference type="Proteomes" id="UP001519332">
    <property type="component" value="Unassembled WGS sequence"/>
</dbReference>
<evidence type="ECO:0000256" key="6">
    <source>
        <dbReference type="ARBA" id="ARBA00011664"/>
    </source>
</evidence>
<evidence type="ECO:0000256" key="1">
    <source>
        <dbReference type="ARBA" id="ARBA00001947"/>
    </source>
</evidence>
<evidence type="ECO:0000313" key="22">
    <source>
        <dbReference type="EMBL" id="MBP2322531.1"/>
    </source>
</evidence>
<keyword evidence="16" id="KW-0443">Lipid metabolism</keyword>
<dbReference type="InterPro" id="IPR029045">
    <property type="entry name" value="ClpP/crotonase-like_dom_sf"/>
</dbReference>
<evidence type="ECO:0000256" key="14">
    <source>
        <dbReference type="ARBA" id="ARBA00022832"/>
    </source>
</evidence>
<evidence type="ECO:0000256" key="16">
    <source>
        <dbReference type="ARBA" id="ARBA00023098"/>
    </source>
</evidence>
<comment type="pathway">
    <text evidence="3">Lipid metabolism; malonyl-CoA biosynthesis; malonyl-CoA from acetyl-CoA: step 1/1.</text>
</comment>
<evidence type="ECO:0000256" key="5">
    <source>
        <dbReference type="ARBA" id="ARBA00010284"/>
    </source>
</evidence>
<feature type="domain" description="CoA carboxyltransferase N-terminal" evidence="20">
    <location>
        <begin position="1"/>
        <end position="236"/>
    </location>
</feature>
<dbReference type="PANTHER" id="PTHR42853:SF3">
    <property type="entry name" value="ACETYL-COENZYME A CARBOXYLASE CARBOXYL TRANSFERASE SUBUNIT ALPHA, CHLOROPLASTIC"/>
    <property type="match status" value="1"/>
</dbReference>
<dbReference type="EC" id="2.1.3.15" evidence="7"/>
<evidence type="ECO:0000256" key="12">
    <source>
        <dbReference type="ARBA" id="ARBA00022741"/>
    </source>
</evidence>
<evidence type="ECO:0000256" key="7">
    <source>
        <dbReference type="ARBA" id="ARBA00011883"/>
    </source>
</evidence>
<evidence type="ECO:0000256" key="10">
    <source>
        <dbReference type="ARBA" id="ARBA00022516"/>
    </source>
</evidence>
<keyword evidence="22" id="KW-0436">Ligase</keyword>
<dbReference type="InterPro" id="IPR034733">
    <property type="entry name" value="AcCoA_carboxyl_beta"/>
</dbReference>
<keyword evidence="9" id="KW-0963">Cytoplasm</keyword>
<dbReference type="Gene3D" id="3.90.226.10">
    <property type="entry name" value="2-enoyl-CoA Hydratase, Chain A, domain 1"/>
    <property type="match status" value="2"/>
</dbReference>